<evidence type="ECO:0000259" key="1">
    <source>
        <dbReference type="Pfam" id="PF16325"/>
    </source>
</evidence>
<dbReference type="Gene3D" id="2.40.30.10">
    <property type="entry name" value="Translation factors"/>
    <property type="match status" value="1"/>
</dbReference>
<dbReference type="RefSeq" id="WP_213112966.1">
    <property type="nucleotide sequence ID" value="NZ_JAGYPJ010000001.1"/>
</dbReference>
<evidence type="ECO:0000313" key="3">
    <source>
        <dbReference type="Proteomes" id="UP000682713"/>
    </source>
</evidence>
<comment type="caution">
    <text evidence="2">The sequence shown here is derived from an EMBL/GenBank/DDBJ whole genome shotgun (WGS) entry which is preliminary data.</text>
</comment>
<feature type="domain" description="Peptidase family U32 C-terminal" evidence="1">
    <location>
        <begin position="3"/>
        <end position="75"/>
    </location>
</feature>
<dbReference type="InterPro" id="IPR032525">
    <property type="entry name" value="Peptidase_U32_C"/>
</dbReference>
<proteinExistence type="predicted"/>
<organism evidence="2 3">
    <name type="scientific">Lederbergia citrisecunda</name>
    <dbReference type="NCBI Taxonomy" id="2833583"/>
    <lineage>
        <taxon>Bacteria</taxon>
        <taxon>Bacillati</taxon>
        <taxon>Bacillota</taxon>
        <taxon>Bacilli</taxon>
        <taxon>Bacillales</taxon>
        <taxon>Bacillaceae</taxon>
        <taxon>Lederbergia</taxon>
    </lineage>
</organism>
<reference evidence="2 3" key="1">
    <citation type="submission" date="2021-05" db="EMBL/GenBank/DDBJ databases">
        <title>Novel Bacillus species.</title>
        <authorList>
            <person name="Liu G."/>
        </authorList>
    </citation>
    <scope>NUCLEOTIDE SEQUENCE [LARGE SCALE GENOMIC DNA]</scope>
    <source>
        <strain evidence="2 3">FJAT-49732</strain>
    </source>
</reference>
<gene>
    <name evidence="2" type="ORF">KHA93_15465</name>
</gene>
<sequence>MFEYDEETQIATIQQRNLFVVGDEIEFYGLEFSHLYQTIDFLWGEEGNPIDRAPNAMMIVKMKVNAPVKPYDMIRKRK</sequence>
<accession>A0A942YP80</accession>
<evidence type="ECO:0000313" key="2">
    <source>
        <dbReference type="EMBL" id="MBS4201036.1"/>
    </source>
</evidence>
<protein>
    <submittedName>
        <fullName evidence="2">U32 family peptidase C-terminal domain-containing protein</fullName>
    </submittedName>
</protein>
<name>A0A942YP80_9BACI</name>
<dbReference type="EMBL" id="JAGYPJ010000001">
    <property type="protein sequence ID" value="MBS4201036.1"/>
    <property type="molecule type" value="Genomic_DNA"/>
</dbReference>
<dbReference type="Proteomes" id="UP000682713">
    <property type="component" value="Unassembled WGS sequence"/>
</dbReference>
<keyword evidence="3" id="KW-1185">Reference proteome</keyword>
<dbReference type="Pfam" id="PF16325">
    <property type="entry name" value="Peptidase_U32_C"/>
    <property type="match status" value="1"/>
</dbReference>
<dbReference type="AlphaFoldDB" id="A0A942YP80"/>